<dbReference type="AlphaFoldDB" id="A0A834IRL8"/>
<comment type="caution">
    <text evidence="1">The sequence shown here is derived from an EMBL/GenBank/DDBJ whole genome shotgun (WGS) entry which is preliminary data.</text>
</comment>
<protein>
    <submittedName>
        <fullName evidence="1">Uncharacterized protein</fullName>
    </submittedName>
</protein>
<reference evidence="1" key="1">
    <citation type="submission" date="2020-08" db="EMBL/GenBank/DDBJ databases">
        <title>Genome sequencing and assembly of the red palm weevil Rhynchophorus ferrugineus.</title>
        <authorList>
            <person name="Dias G.B."/>
            <person name="Bergman C.M."/>
            <person name="Manee M."/>
        </authorList>
    </citation>
    <scope>NUCLEOTIDE SEQUENCE</scope>
    <source>
        <strain evidence="1">AA-2017</strain>
        <tissue evidence="1">Whole larva</tissue>
    </source>
</reference>
<name>A0A834IRL8_RHYFE</name>
<evidence type="ECO:0000313" key="2">
    <source>
        <dbReference type="Proteomes" id="UP000625711"/>
    </source>
</evidence>
<keyword evidence="2" id="KW-1185">Reference proteome</keyword>
<dbReference type="Proteomes" id="UP000625711">
    <property type="component" value="Unassembled WGS sequence"/>
</dbReference>
<sequence length="66" mass="7189">MQFVSDASKSGKLVSSFGLSFQFYLISGGNASDSSLGTCRVEALYRTGYSASVFQFQRSVAYVRID</sequence>
<organism evidence="1 2">
    <name type="scientific">Rhynchophorus ferrugineus</name>
    <name type="common">Red palm weevil</name>
    <name type="synonym">Curculio ferrugineus</name>
    <dbReference type="NCBI Taxonomy" id="354439"/>
    <lineage>
        <taxon>Eukaryota</taxon>
        <taxon>Metazoa</taxon>
        <taxon>Ecdysozoa</taxon>
        <taxon>Arthropoda</taxon>
        <taxon>Hexapoda</taxon>
        <taxon>Insecta</taxon>
        <taxon>Pterygota</taxon>
        <taxon>Neoptera</taxon>
        <taxon>Endopterygota</taxon>
        <taxon>Coleoptera</taxon>
        <taxon>Polyphaga</taxon>
        <taxon>Cucujiformia</taxon>
        <taxon>Curculionidae</taxon>
        <taxon>Dryophthorinae</taxon>
        <taxon>Rhynchophorus</taxon>
    </lineage>
</organism>
<evidence type="ECO:0000313" key="1">
    <source>
        <dbReference type="EMBL" id="KAF7285139.1"/>
    </source>
</evidence>
<accession>A0A834IRL8</accession>
<gene>
    <name evidence="1" type="ORF">GWI33_011990</name>
</gene>
<dbReference type="EMBL" id="JAACXV010000061">
    <property type="protein sequence ID" value="KAF7285139.1"/>
    <property type="molecule type" value="Genomic_DNA"/>
</dbReference>
<proteinExistence type="predicted"/>